<evidence type="ECO:0000313" key="2">
    <source>
        <dbReference type="Proteomes" id="UP000095472"/>
    </source>
</evidence>
<reference evidence="1 2" key="1">
    <citation type="journal article" date="2016" name="Genome Announc.">
        <title>Draft Genome Sequence of the Thermotolerant Cyanobacterium Desertifilum sp. IPPAS B-1220.</title>
        <authorList>
            <person name="Mironov K.S."/>
            <person name="Sinetova M.A."/>
            <person name="Bolatkhan K."/>
            <person name="Zayadan B.K."/>
            <person name="Ustinova V.V."/>
            <person name="Kupriyanova E.V."/>
            <person name="Skrypnik A.N."/>
            <person name="Gogoleva N.E."/>
            <person name="Gogolev Y.V."/>
            <person name="Los D.A."/>
        </authorList>
    </citation>
    <scope>NUCLEOTIDE SEQUENCE [LARGE SCALE GENOMIC DNA]</scope>
    <source>
        <strain evidence="1 2">IPPAS B-1220</strain>
    </source>
</reference>
<accession>A0ACD5GX68</accession>
<protein>
    <submittedName>
        <fullName evidence="1">Sensor histidine kinase</fullName>
        <ecNumber evidence="1">2.7.13.3</ecNumber>
    </submittedName>
</protein>
<gene>
    <name evidence="1" type="ORF">BH720_000170</name>
</gene>
<keyword evidence="2" id="KW-1185">Reference proteome</keyword>
<evidence type="ECO:0000313" key="1">
    <source>
        <dbReference type="EMBL" id="XPM64516.1"/>
    </source>
</evidence>
<name>A0ACD5GX68_9CYAN</name>
<dbReference type="EC" id="2.7.13.3" evidence="1"/>
<keyword evidence="1" id="KW-0808">Transferase</keyword>
<sequence>MSDAVKVLLVDDDEDDYVLTRDWLMEIESEQFELAWVDTYETAVEAIGRCEHDVYLLDYRLGDRNGLELLSVALCSGCKAPLILLTDQGDLEIDLKAMRAGVADYLVKGEIDAKLLERSIRYAIERKRAEVTLLEAFDELELRVEQRTAQLKQAHEQLQDFFDNASDLIQIVDLEGNFIYVNQAWRRSLGYSSAQMQHLNFREIIHPQERDRVLEAWQRWQSGAGDANLETMFIAQDRTAIAVEGSINCRWEDGKPIHIRGIFRNITERKLSEARQAQLLKEIEGANQELRDFAYIVSHDLKAPLRAIGSLATWLATDYQEKLDAEGQELIRLLVGRVQRLHNLIEGILQYSRVGRIREELVEIDLNELVSEVIELIAPPNKSQFAS</sequence>
<proteinExistence type="predicted"/>
<organism evidence="1 2">
    <name type="scientific">Desertifilum tharense IPPAS B-1220</name>
    <dbReference type="NCBI Taxonomy" id="1781255"/>
    <lineage>
        <taxon>Bacteria</taxon>
        <taxon>Bacillati</taxon>
        <taxon>Cyanobacteriota</taxon>
        <taxon>Cyanophyceae</taxon>
        <taxon>Desertifilales</taxon>
        <taxon>Desertifilaceae</taxon>
        <taxon>Desertifilum</taxon>
    </lineage>
</organism>
<dbReference type="Proteomes" id="UP000095472">
    <property type="component" value="Chromosome"/>
</dbReference>
<dbReference type="EMBL" id="CP182909">
    <property type="protein sequence ID" value="XPM64516.1"/>
    <property type="molecule type" value="Genomic_DNA"/>
</dbReference>
<keyword evidence="1" id="KW-0418">Kinase</keyword>